<dbReference type="PANTHER" id="PTHR12577:SF7">
    <property type="entry name" value="DACHSHUND HOMOLOG 2"/>
    <property type="match status" value="1"/>
</dbReference>
<evidence type="ECO:0000313" key="2">
    <source>
        <dbReference type="EMBL" id="EGV97911.1"/>
    </source>
</evidence>
<dbReference type="AlphaFoldDB" id="G3I326"/>
<evidence type="ECO:0000256" key="1">
    <source>
        <dbReference type="SAM" id="Coils"/>
    </source>
</evidence>
<accession>G3I326</accession>
<proteinExistence type="predicted"/>
<dbReference type="Proteomes" id="UP000001075">
    <property type="component" value="Unassembled WGS sequence"/>
</dbReference>
<gene>
    <name evidence="2" type="ORF">I79_017826</name>
</gene>
<dbReference type="EMBL" id="JH001163">
    <property type="protein sequence ID" value="EGV97911.1"/>
    <property type="molecule type" value="Genomic_DNA"/>
</dbReference>
<feature type="coiled-coil region" evidence="1">
    <location>
        <begin position="45"/>
        <end position="83"/>
    </location>
</feature>
<dbReference type="GO" id="GO:0000981">
    <property type="term" value="F:DNA-binding transcription factor activity, RNA polymerase II-specific"/>
    <property type="evidence" value="ECO:0007669"/>
    <property type="project" value="TreeGrafter"/>
</dbReference>
<dbReference type="PANTHER" id="PTHR12577">
    <property type="entry name" value="DACHSHUND"/>
    <property type="match status" value="1"/>
</dbReference>
<sequence length="125" mass="13981">MMKSPLDKIQLAPGQALPPGFPGPFIFADSLSSVETLLTNIQGLLKVALDNARIQEKQIQQEKKELRIELYREREIRENLERQLAVELQSRNTGIPDIEIENNGTPHDSAAMQGTINSILFLISS</sequence>
<protein>
    <submittedName>
        <fullName evidence="2">Dachshund-like 2</fullName>
    </submittedName>
</protein>
<name>G3I326_CRIGR</name>
<keyword evidence="1" id="KW-0175">Coiled coil</keyword>
<dbReference type="InParanoid" id="G3I326"/>
<dbReference type="GO" id="GO:0000978">
    <property type="term" value="F:RNA polymerase II cis-regulatory region sequence-specific DNA binding"/>
    <property type="evidence" value="ECO:0007669"/>
    <property type="project" value="TreeGrafter"/>
</dbReference>
<dbReference type="InterPro" id="IPR052417">
    <property type="entry name" value="Dachshund_domain"/>
</dbReference>
<dbReference type="STRING" id="10029.G3I326"/>
<dbReference type="GO" id="GO:0005634">
    <property type="term" value="C:nucleus"/>
    <property type="evidence" value="ECO:0007669"/>
    <property type="project" value="TreeGrafter"/>
</dbReference>
<reference evidence="3" key="1">
    <citation type="journal article" date="2011" name="Nat. Biotechnol.">
        <title>The genomic sequence of the Chinese hamster ovary (CHO)-K1 cell line.</title>
        <authorList>
            <person name="Xu X."/>
            <person name="Nagarajan H."/>
            <person name="Lewis N.E."/>
            <person name="Pan S."/>
            <person name="Cai Z."/>
            <person name="Liu X."/>
            <person name="Chen W."/>
            <person name="Xie M."/>
            <person name="Wang W."/>
            <person name="Hammond S."/>
            <person name="Andersen M.R."/>
            <person name="Neff N."/>
            <person name="Passarelli B."/>
            <person name="Koh W."/>
            <person name="Fan H.C."/>
            <person name="Wang J."/>
            <person name="Gui Y."/>
            <person name="Lee K.H."/>
            <person name="Betenbaugh M.J."/>
            <person name="Quake S.R."/>
            <person name="Famili I."/>
            <person name="Palsson B.O."/>
            <person name="Wang J."/>
        </authorList>
    </citation>
    <scope>NUCLEOTIDE SEQUENCE [LARGE SCALE GENOMIC DNA]</scope>
    <source>
        <strain evidence="3">CHO K1 cell line</strain>
    </source>
</reference>
<organism evidence="2 3">
    <name type="scientific">Cricetulus griseus</name>
    <name type="common">Chinese hamster</name>
    <name type="synonym">Cricetulus barabensis griseus</name>
    <dbReference type="NCBI Taxonomy" id="10029"/>
    <lineage>
        <taxon>Eukaryota</taxon>
        <taxon>Metazoa</taxon>
        <taxon>Chordata</taxon>
        <taxon>Craniata</taxon>
        <taxon>Vertebrata</taxon>
        <taxon>Euteleostomi</taxon>
        <taxon>Mammalia</taxon>
        <taxon>Eutheria</taxon>
        <taxon>Euarchontoglires</taxon>
        <taxon>Glires</taxon>
        <taxon>Rodentia</taxon>
        <taxon>Myomorpha</taxon>
        <taxon>Muroidea</taxon>
        <taxon>Cricetidae</taxon>
        <taxon>Cricetinae</taxon>
        <taxon>Cricetulus</taxon>
    </lineage>
</organism>
<dbReference type="GO" id="GO:0005667">
    <property type="term" value="C:transcription regulator complex"/>
    <property type="evidence" value="ECO:0007669"/>
    <property type="project" value="TreeGrafter"/>
</dbReference>
<evidence type="ECO:0000313" key="3">
    <source>
        <dbReference type="Proteomes" id="UP000001075"/>
    </source>
</evidence>